<dbReference type="EMBL" id="JABAIL010000010">
    <property type="protein sequence ID" value="NLR94267.1"/>
    <property type="molecule type" value="Genomic_DNA"/>
</dbReference>
<gene>
    <name evidence="4" type="ORF">HGP29_23890</name>
</gene>
<feature type="domain" description="PPM-type phosphatase" evidence="3">
    <location>
        <begin position="161"/>
        <end position="357"/>
    </location>
</feature>
<dbReference type="GO" id="GO:0016791">
    <property type="term" value="F:phosphatase activity"/>
    <property type="evidence" value="ECO:0007669"/>
    <property type="project" value="TreeGrafter"/>
</dbReference>
<evidence type="ECO:0000259" key="3">
    <source>
        <dbReference type="Pfam" id="PF07228"/>
    </source>
</evidence>
<sequence length="359" mass="41972">MNNDELRKKIIELENIIKDKDQEIHQLKESEMALADANVRIADLFMDLEEAQEQIIDQKNEILQQNEELSEHIEELSLINEQLNIAQTLNENLHKQQIQADIIKKAHQRILSSIHYAQNIQKSIFPSSHRLKDNIKSYFKFFSPKDLVGGDFYWTTHVNKKSFLIVGDCTGHGVPGAFMTLIGIALLERTINVLKVHDPAKILKTMDALIIRLLRQNRIESHRDSIDMTIFLEDRERDEVIISSAKRCFIRSNYNKELESLKGDRNPVGDTSIAEKIFSNHHFPRRQGDRYYMYSDGITDQFGGPRDKKLGNKRLIQFLSSIQDQQLFQQQIQFEEFLKDWMKDQHQIDDMVFFGVEIT</sequence>
<evidence type="ECO:0000313" key="5">
    <source>
        <dbReference type="Proteomes" id="UP000585050"/>
    </source>
</evidence>
<evidence type="ECO:0000256" key="2">
    <source>
        <dbReference type="SAM" id="Coils"/>
    </source>
</evidence>
<dbReference type="PANTHER" id="PTHR43156">
    <property type="entry name" value="STAGE II SPORULATION PROTEIN E-RELATED"/>
    <property type="match status" value="1"/>
</dbReference>
<keyword evidence="2" id="KW-0175">Coiled coil</keyword>
<dbReference type="PANTHER" id="PTHR43156:SF9">
    <property type="entry name" value="HAMP DOMAIN-CONTAINING PROTEIN"/>
    <property type="match status" value="1"/>
</dbReference>
<name>A0A7X8SQC0_9BACT</name>
<dbReference type="Proteomes" id="UP000585050">
    <property type="component" value="Unassembled WGS sequence"/>
</dbReference>
<dbReference type="AlphaFoldDB" id="A0A7X8SQC0"/>
<dbReference type="Pfam" id="PF07228">
    <property type="entry name" value="SpoIIE"/>
    <property type="match status" value="1"/>
</dbReference>
<evidence type="ECO:0000313" key="4">
    <source>
        <dbReference type="EMBL" id="NLR94267.1"/>
    </source>
</evidence>
<evidence type="ECO:0000256" key="1">
    <source>
        <dbReference type="ARBA" id="ARBA00022801"/>
    </source>
</evidence>
<keyword evidence="5" id="KW-1185">Reference proteome</keyword>
<proteinExistence type="predicted"/>
<keyword evidence="1" id="KW-0378">Hydrolase</keyword>
<feature type="coiled-coil region" evidence="2">
    <location>
        <begin position="3"/>
        <end position="86"/>
    </location>
</feature>
<dbReference type="InterPro" id="IPR052016">
    <property type="entry name" value="Bact_Sigma-Reg"/>
</dbReference>
<reference evidence="4 5" key="1">
    <citation type="submission" date="2020-04" db="EMBL/GenBank/DDBJ databases">
        <title>Flammeovirga sp. SR4, a novel species isolated from seawater.</title>
        <authorList>
            <person name="Wang X."/>
        </authorList>
    </citation>
    <scope>NUCLEOTIDE SEQUENCE [LARGE SCALE GENOMIC DNA]</scope>
    <source>
        <strain evidence="4 5">SR4</strain>
    </source>
</reference>
<comment type="caution">
    <text evidence="4">The sequence shown here is derived from an EMBL/GenBank/DDBJ whole genome shotgun (WGS) entry which is preliminary data.</text>
</comment>
<dbReference type="InterPro" id="IPR036457">
    <property type="entry name" value="PPM-type-like_dom_sf"/>
</dbReference>
<dbReference type="Gene3D" id="3.60.40.10">
    <property type="entry name" value="PPM-type phosphatase domain"/>
    <property type="match status" value="1"/>
</dbReference>
<organism evidence="4 5">
    <name type="scientific">Flammeovirga agarivorans</name>
    <dbReference type="NCBI Taxonomy" id="2726742"/>
    <lineage>
        <taxon>Bacteria</taxon>
        <taxon>Pseudomonadati</taxon>
        <taxon>Bacteroidota</taxon>
        <taxon>Cytophagia</taxon>
        <taxon>Cytophagales</taxon>
        <taxon>Flammeovirgaceae</taxon>
        <taxon>Flammeovirga</taxon>
    </lineage>
</organism>
<dbReference type="RefSeq" id="WP_168884978.1">
    <property type="nucleotide sequence ID" value="NZ_JABAIL010000010.1"/>
</dbReference>
<accession>A0A7X8SQC0</accession>
<protein>
    <submittedName>
        <fullName evidence="4">SpoIIE family protein phosphatase</fullName>
    </submittedName>
</protein>
<dbReference type="InterPro" id="IPR001932">
    <property type="entry name" value="PPM-type_phosphatase-like_dom"/>
</dbReference>